<accession>A0A2I0R3X8</accession>
<comment type="caution">
    <text evidence="1">The sequence shown here is derived from an EMBL/GenBank/DDBJ whole genome shotgun (WGS) entry which is preliminary data.</text>
</comment>
<organism evidence="1 2">
    <name type="scientific">Brumimicrobium salinarum</name>
    <dbReference type="NCBI Taxonomy" id="2058658"/>
    <lineage>
        <taxon>Bacteria</taxon>
        <taxon>Pseudomonadati</taxon>
        <taxon>Bacteroidota</taxon>
        <taxon>Flavobacteriia</taxon>
        <taxon>Flavobacteriales</taxon>
        <taxon>Crocinitomicaceae</taxon>
        <taxon>Brumimicrobium</taxon>
    </lineage>
</organism>
<name>A0A2I0R3X8_9FLAO</name>
<protein>
    <recommendedName>
        <fullName evidence="3">Outer membrane protein beta-barrel domain-containing protein</fullName>
    </recommendedName>
</protein>
<evidence type="ECO:0000313" key="2">
    <source>
        <dbReference type="Proteomes" id="UP000236654"/>
    </source>
</evidence>
<proteinExistence type="predicted"/>
<gene>
    <name evidence="1" type="ORF">CW751_05510</name>
</gene>
<keyword evidence="2" id="KW-1185">Reference proteome</keyword>
<dbReference type="EMBL" id="PJNI01000004">
    <property type="protein sequence ID" value="PKR81277.1"/>
    <property type="molecule type" value="Genomic_DNA"/>
</dbReference>
<dbReference type="AlphaFoldDB" id="A0A2I0R3X8"/>
<sequence>MLIYINPFSNTPKLIQNKKTQMQFNHLLLALFLLNFISNGNSQETDSTNVNKNFLHLQAGGVGGYGSLNYERLFPLKNDFSIGGRIGLSTLRINDYTTQFNPDLLIPMSLKLLFGKEHKVLIGAGQLFSNTVNASQLTGQPKRETHFHTHLLIGYRYQKKMAK</sequence>
<reference evidence="1 2" key="1">
    <citation type="submission" date="2017-12" db="EMBL/GenBank/DDBJ databases">
        <title>The draft genome sequence of Brumimicrobium saltpan LHR20.</title>
        <authorList>
            <person name="Do Z.-J."/>
            <person name="Luo H.-R."/>
        </authorList>
    </citation>
    <scope>NUCLEOTIDE SEQUENCE [LARGE SCALE GENOMIC DNA]</scope>
    <source>
        <strain evidence="1 2">LHR20</strain>
    </source>
</reference>
<evidence type="ECO:0000313" key="1">
    <source>
        <dbReference type="EMBL" id="PKR81277.1"/>
    </source>
</evidence>
<dbReference type="Proteomes" id="UP000236654">
    <property type="component" value="Unassembled WGS sequence"/>
</dbReference>
<evidence type="ECO:0008006" key="3">
    <source>
        <dbReference type="Google" id="ProtNLM"/>
    </source>
</evidence>